<dbReference type="KEGG" id="mbry:B1812_00585"/>
<keyword evidence="3" id="KW-1185">Reference proteome</keyword>
<dbReference type="AlphaFoldDB" id="A0A1W6MQP7"/>
<dbReference type="GO" id="GO:0016020">
    <property type="term" value="C:membrane"/>
    <property type="evidence" value="ECO:0007669"/>
    <property type="project" value="InterPro"/>
</dbReference>
<sequence>MRRRAASCWRKGGCMSMSEGPLETMLAAPEAKTAEEPPPPQKPLAPTDSVAGRSLVIVIAITTFLAALAAGAALLVADASADWRKELAREITVQVKPVEGRDLEADVQAVTRTVLTASGVRDARPYTKEESEALLAPWLGEGLNLAELPTPRMVVVKIDPSRPPDLAKLRASLAQATPAAVLDDHRVWLERLSRMAGTVVALAALVFVLIVAAMAVAVASATRAAVATNREIVEVLHLVGADDAFIASEFQRRFLALGLRGAAIGGGAATLFFLVARIVARRIVATPSGEQVAAMFGEAALDARGFAAILLLAAAAALATGLLSRLIVLGRLRELE</sequence>
<proteinExistence type="predicted"/>
<dbReference type="EMBL" id="CP019948">
    <property type="protein sequence ID" value="ARN79809.1"/>
    <property type="molecule type" value="Genomic_DNA"/>
</dbReference>
<keyword evidence="1" id="KW-0812">Transmembrane</keyword>
<dbReference type="OrthoDB" id="9814843at2"/>
<feature type="transmembrane region" description="Helical" evidence="1">
    <location>
        <begin position="195"/>
        <end position="221"/>
    </location>
</feature>
<dbReference type="PANTHER" id="PTHR47755:SF1">
    <property type="entry name" value="CELL DIVISION PROTEIN FTSX"/>
    <property type="match status" value="1"/>
</dbReference>
<accession>A0A1W6MQP7</accession>
<gene>
    <name evidence="2" type="ORF">B1812_00585</name>
</gene>
<evidence type="ECO:0000256" key="1">
    <source>
        <dbReference type="SAM" id="Phobius"/>
    </source>
</evidence>
<name>A0A1W6MQP7_9HYPH</name>
<feature type="transmembrane region" description="Helical" evidence="1">
    <location>
        <begin position="305"/>
        <end position="328"/>
    </location>
</feature>
<evidence type="ECO:0000313" key="2">
    <source>
        <dbReference type="EMBL" id="ARN79809.1"/>
    </source>
</evidence>
<protein>
    <submittedName>
        <fullName evidence="2">ABC transporter permease</fullName>
    </submittedName>
</protein>
<keyword evidence="1" id="KW-0472">Membrane</keyword>
<keyword evidence="1" id="KW-1133">Transmembrane helix</keyword>
<evidence type="ECO:0000313" key="3">
    <source>
        <dbReference type="Proteomes" id="UP000193978"/>
    </source>
</evidence>
<feature type="transmembrane region" description="Helical" evidence="1">
    <location>
        <begin position="55"/>
        <end position="77"/>
    </location>
</feature>
<dbReference type="PANTHER" id="PTHR47755">
    <property type="entry name" value="CELL DIVISION PROTEIN FTSX"/>
    <property type="match status" value="1"/>
</dbReference>
<dbReference type="GO" id="GO:0032153">
    <property type="term" value="C:cell division site"/>
    <property type="evidence" value="ECO:0007669"/>
    <property type="project" value="TreeGrafter"/>
</dbReference>
<organism evidence="2 3">
    <name type="scientific">Methylocystis bryophila</name>
    <dbReference type="NCBI Taxonomy" id="655015"/>
    <lineage>
        <taxon>Bacteria</taxon>
        <taxon>Pseudomonadati</taxon>
        <taxon>Pseudomonadota</taxon>
        <taxon>Alphaproteobacteria</taxon>
        <taxon>Hyphomicrobiales</taxon>
        <taxon>Methylocystaceae</taxon>
        <taxon>Methylocystis</taxon>
    </lineage>
</organism>
<dbReference type="Proteomes" id="UP000193978">
    <property type="component" value="Chromosome"/>
</dbReference>
<reference evidence="2 3" key="1">
    <citation type="submission" date="2017-02" db="EMBL/GenBank/DDBJ databases">
        <authorList>
            <person name="Peterson S.W."/>
        </authorList>
    </citation>
    <scope>NUCLEOTIDE SEQUENCE [LARGE SCALE GENOMIC DNA]</scope>
    <source>
        <strain evidence="2 3">S285</strain>
    </source>
</reference>
<dbReference type="STRING" id="655015.B1812_00585"/>
<feature type="transmembrane region" description="Helical" evidence="1">
    <location>
        <begin position="257"/>
        <end position="280"/>
    </location>
</feature>
<dbReference type="InterPro" id="IPR004513">
    <property type="entry name" value="FtsX"/>
</dbReference>
<dbReference type="GO" id="GO:0051301">
    <property type="term" value="P:cell division"/>
    <property type="evidence" value="ECO:0007669"/>
    <property type="project" value="InterPro"/>
</dbReference>